<dbReference type="EMBL" id="BGPR01000385">
    <property type="protein sequence ID" value="GBM17224.1"/>
    <property type="molecule type" value="Genomic_DNA"/>
</dbReference>
<proteinExistence type="predicted"/>
<dbReference type="AlphaFoldDB" id="A0A4Y2DMZ4"/>
<name>A0A4Y2DMZ4_ARAVE</name>
<gene>
    <name evidence="1" type="ORF">AVEN_223774_1</name>
</gene>
<evidence type="ECO:0000313" key="2">
    <source>
        <dbReference type="Proteomes" id="UP000499080"/>
    </source>
</evidence>
<dbReference type="Proteomes" id="UP000499080">
    <property type="component" value="Unassembled WGS sequence"/>
</dbReference>
<organism evidence="1 2">
    <name type="scientific">Araneus ventricosus</name>
    <name type="common">Orbweaver spider</name>
    <name type="synonym">Epeira ventricosa</name>
    <dbReference type="NCBI Taxonomy" id="182803"/>
    <lineage>
        <taxon>Eukaryota</taxon>
        <taxon>Metazoa</taxon>
        <taxon>Ecdysozoa</taxon>
        <taxon>Arthropoda</taxon>
        <taxon>Chelicerata</taxon>
        <taxon>Arachnida</taxon>
        <taxon>Araneae</taxon>
        <taxon>Araneomorphae</taxon>
        <taxon>Entelegynae</taxon>
        <taxon>Araneoidea</taxon>
        <taxon>Araneidae</taxon>
        <taxon>Araneus</taxon>
    </lineage>
</organism>
<reference evidence="1 2" key="1">
    <citation type="journal article" date="2019" name="Sci. Rep.">
        <title>Orb-weaving spider Araneus ventricosus genome elucidates the spidroin gene catalogue.</title>
        <authorList>
            <person name="Kono N."/>
            <person name="Nakamura H."/>
            <person name="Ohtoshi R."/>
            <person name="Moran D.A.P."/>
            <person name="Shinohara A."/>
            <person name="Yoshida Y."/>
            <person name="Fujiwara M."/>
            <person name="Mori M."/>
            <person name="Tomita M."/>
            <person name="Arakawa K."/>
        </authorList>
    </citation>
    <scope>NUCLEOTIDE SEQUENCE [LARGE SCALE GENOMIC DNA]</scope>
</reference>
<protein>
    <submittedName>
        <fullName evidence="1">Uncharacterized protein</fullName>
    </submittedName>
</protein>
<accession>A0A4Y2DMZ4</accession>
<sequence length="89" mass="10347">MSLSVWARPKRKDIFWCCAFPVKFPVDVLSKVSYLFCKPVRSSGMKSEKANYSFMSVPLPMWFSCYKEVELFLGDLQLPCVFQTSSFVR</sequence>
<evidence type="ECO:0000313" key="1">
    <source>
        <dbReference type="EMBL" id="GBM17224.1"/>
    </source>
</evidence>
<comment type="caution">
    <text evidence="1">The sequence shown here is derived from an EMBL/GenBank/DDBJ whole genome shotgun (WGS) entry which is preliminary data.</text>
</comment>
<keyword evidence="2" id="KW-1185">Reference proteome</keyword>